<gene>
    <name evidence="4" type="ordered locus">Cyan7425_2960</name>
</gene>
<dbReference type="EMBL" id="CP001344">
    <property type="protein sequence ID" value="ACL45300.1"/>
    <property type="molecule type" value="Genomic_DNA"/>
</dbReference>
<dbReference type="SUPFAM" id="SSF46565">
    <property type="entry name" value="Chaperone J-domain"/>
    <property type="match status" value="1"/>
</dbReference>
<dbReference type="CDD" id="cd06257">
    <property type="entry name" value="DnaJ"/>
    <property type="match status" value="1"/>
</dbReference>
<keyword evidence="1" id="KW-0143">Chaperone</keyword>
<dbReference type="KEGG" id="cyn:Cyan7425_2960"/>
<dbReference type="PROSITE" id="PS50076">
    <property type="entry name" value="DNAJ_2"/>
    <property type="match status" value="1"/>
</dbReference>
<dbReference type="STRING" id="395961.Cyan7425_2960"/>
<evidence type="ECO:0000256" key="1">
    <source>
        <dbReference type="ARBA" id="ARBA00023186"/>
    </source>
</evidence>
<organism evidence="4">
    <name type="scientific">Cyanothece sp. (strain PCC 7425 / ATCC 29141)</name>
    <dbReference type="NCBI Taxonomy" id="395961"/>
    <lineage>
        <taxon>Bacteria</taxon>
        <taxon>Bacillati</taxon>
        <taxon>Cyanobacteriota</taxon>
        <taxon>Cyanophyceae</taxon>
        <taxon>Gomontiellales</taxon>
        <taxon>Cyanothecaceae</taxon>
        <taxon>Cyanothece</taxon>
    </lineage>
</organism>
<dbReference type="PRINTS" id="PR00625">
    <property type="entry name" value="JDOMAIN"/>
</dbReference>
<dbReference type="HOGENOM" id="CLU_017633_0_0_3"/>
<dbReference type="FunFam" id="2.60.260.20:FF:000013">
    <property type="entry name" value="DnaJ subfamily B member 11"/>
    <property type="match status" value="1"/>
</dbReference>
<dbReference type="SUPFAM" id="SSF49493">
    <property type="entry name" value="HSP40/DnaJ peptide-binding domain"/>
    <property type="match status" value="2"/>
</dbReference>
<dbReference type="InterPro" id="IPR036869">
    <property type="entry name" value="J_dom_sf"/>
</dbReference>
<name>B8HL68_CYAP4</name>
<feature type="domain" description="J" evidence="3">
    <location>
        <begin position="8"/>
        <end position="73"/>
    </location>
</feature>
<dbReference type="SMART" id="SM00271">
    <property type="entry name" value="DnaJ"/>
    <property type="match status" value="1"/>
</dbReference>
<reference evidence="4" key="1">
    <citation type="submission" date="2009-01" db="EMBL/GenBank/DDBJ databases">
        <title>Complete sequence of chromosome Cyanothece sp. PCC 7425.</title>
        <authorList>
            <consortium name="US DOE Joint Genome Institute"/>
            <person name="Lucas S."/>
            <person name="Copeland A."/>
            <person name="Lapidus A."/>
            <person name="Glavina del Rio T."/>
            <person name="Dalin E."/>
            <person name="Tice H."/>
            <person name="Bruce D."/>
            <person name="Goodwin L."/>
            <person name="Pitluck S."/>
            <person name="Sims D."/>
            <person name="Meineke L."/>
            <person name="Brettin T."/>
            <person name="Detter J.C."/>
            <person name="Han C."/>
            <person name="Larimer F."/>
            <person name="Land M."/>
            <person name="Hauser L."/>
            <person name="Kyrpides N."/>
            <person name="Ovchinnikova G."/>
            <person name="Liberton M."/>
            <person name="Stoeckel J."/>
            <person name="Banerjee A."/>
            <person name="Singh A."/>
            <person name="Page L."/>
            <person name="Sato H."/>
            <person name="Zhao L."/>
            <person name="Sherman L."/>
            <person name="Pakrasi H."/>
            <person name="Richardson P."/>
        </authorList>
    </citation>
    <scope>NUCLEOTIDE SEQUENCE</scope>
    <source>
        <strain evidence="4">PCC 7425</strain>
    </source>
</reference>
<dbReference type="GO" id="GO:0051082">
    <property type="term" value="F:unfolded protein binding"/>
    <property type="evidence" value="ECO:0007669"/>
    <property type="project" value="InterPro"/>
</dbReference>
<dbReference type="InterPro" id="IPR008971">
    <property type="entry name" value="HSP40/DnaJ_pept-bd"/>
</dbReference>
<proteinExistence type="predicted"/>
<evidence type="ECO:0000313" key="4">
    <source>
        <dbReference type="EMBL" id="ACL45300.1"/>
    </source>
</evidence>
<dbReference type="PANTHER" id="PTHR43096:SF52">
    <property type="entry name" value="DNAJ HOMOLOG 1, MITOCHONDRIAL-RELATED"/>
    <property type="match status" value="1"/>
</dbReference>
<feature type="region of interest" description="Disordered" evidence="2">
    <location>
        <begin position="122"/>
        <end position="160"/>
    </location>
</feature>
<dbReference type="InterPro" id="IPR002939">
    <property type="entry name" value="DnaJ_C"/>
</dbReference>
<dbReference type="AlphaFoldDB" id="B8HL68"/>
<sequence length="340" mass="37596">MPATNFKDYYEILGVSKGASEAEIKKVYRKLARKYHPDLNPGDRAAEAKFKEINEAYEVLSDPEKRQKYDQFGQYWQQMGGQPGSGGVGVDFGNMDFDFGRYNSFDDFINELLGRFGPGFGGPSPGSQQRTYTSYRTPGGPPPGFGGFNDFPGYGTGTTTAPVDREAEITLTFQEALQGSQKRLDLGGGETVTVRIPAGAKPGSRIRIKGKGQFDPINQTRGDLYLNVKLQPHPFFKFDGDHLVCELPLSPDEAVLGTQVDLPTPQGNVKLNIPAGTKSGQSLRLRGKGWPHLKEGQSDLLVKIQIVPPKSLTTQEQEYYQKLRDLRSFDPRAHLADLNF</sequence>
<dbReference type="GO" id="GO:0005737">
    <property type="term" value="C:cytoplasm"/>
    <property type="evidence" value="ECO:0007669"/>
    <property type="project" value="TreeGrafter"/>
</dbReference>
<dbReference type="Pfam" id="PF00226">
    <property type="entry name" value="DnaJ"/>
    <property type="match status" value="1"/>
</dbReference>
<dbReference type="OrthoDB" id="9779889at2"/>
<dbReference type="GO" id="GO:0042026">
    <property type="term" value="P:protein refolding"/>
    <property type="evidence" value="ECO:0007669"/>
    <property type="project" value="TreeGrafter"/>
</dbReference>
<dbReference type="InterPro" id="IPR018253">
    <property type="entry name" value="DnaJ_domain_CS"/>
</dbReference>
<dbReference type="eggNOG" id="COG0484">
    <property type="taxonomic scope" value="Bacteria"/>
</dbReference>
<dbReference type="Gene3D" id="2.60.260.20">
    <property type="entry name" value="Urease metallochaperone UreE, N-terminal domain"/>
    <property type="match status" value="2"/>
</dbReference>
<dbReference type="InterPro" id="IPR001623">
    <property type="entry name" value="DnaJ_domain"/>
</dbReference>
<dbReference type="PANTHER" id="PTHR43096">
    <property type="entry name" value="DNAJ HOMOLOG 1, MITOCHONDRIAL-RELATED"/>
    <property type="match status" value="1"/>
</dbReference>
<keyword evidence="4" id="KW-0346">Stress response</keyword>
<dbReference type="PROSITE" id="PS00636">
    <property type="entry name" value="DNAJ_1"/>
    <property type="match status" value="1"/>
</dbReference>
<dbReference type="CDD" id="cd10747">
    <property type="entry name" value="DnaJ_C"/>
    <property type="match status" value="1"/>
</dbReference>
<evidence type="ECO:0000256" key="2">
    <source>
        <dbReference type="SAM" id="MobiDB-lite"/>
    </source>
</evidence>
<dbReference type="Pfam" id="PF01556">
    <property type="entry name" value="DnaJ_C"/>
    <property type="match status" value="1"/>
</dbReference>
<protein>
    <submittedName>
        <fullName evidence="4">Heat shock protein DnaJ domain protein</fullName>
    </submittedName>
</protein>
<dbReference type="FunFam" id="1.10.287.110:FF:000034">
    <property type="entry name" value="Chaperone protein DnaJ"/>
    <property type="match status" value="1"/>
</dbReference>
<evidence type="ECO:0000259" key="3">
    <source>
        <dbReference type="PROSITE" id="PS50076"/>
    </source>
</evidence>
<accession>B8HL68</accession>
<dbReference type="Gene3D" id="1.10.287.110">
    <property type="entry name" value="DnaJ domain"/>
    <property type="match status" value="1"/>
</dbReference>